<dbReference type="EMBL" id="WNHB01000026">
    <property type="protein sequence ID" value="MTT33073.1"/>
    <property type="molecule type" value="Genomic_DNA"/>
</dbReference>
<dbReference type="Proteomes" id="UP000440978">
    <property type="component" value="Unassembled WGS sequence"/>
</dbReference>
<proteinExistence type="predicted"/>
<reference evidence="1 2" key="1">
    <citation type="submission" date="2019-11" db="EMBL/GenBank/DDBJ databases">
        <title>Terrilactibacillus tamarindus sp. nov. BCM23-1 isolated from bark of Tamarindus indica.</title>
        <authorList>
            <person name="Kingkaew E."/>
            <person name="Tanasupawat S."/>
        </authorList>
    </citation>
    <scope>NUCLEOTIDE SEQUENCE [LARGE SCALE GENOMIC DNA]</scope>
    <source>
        <strain evidence="1 2">BCM23-1</strain>
    </source>
</reference>
<dbReference type="AlphaFoldDB" id="A0A6N8CV12"/>
<dbReference type="OrthoDB" id="8858565at2"/>
<gene>
    <name evidence="1" type="ORF">GMB86_13755</name>
</gene>
<comment type="caution">
    <text evidence="1">The sequence shown here is derived from an EMBL/GenBank/DDBJ whole genome shotgun (WGS) entry which is preliminary data.</text>
</comment>
<accession>A0A6N8CV12</accession>
<protein>
    <submittedName>
        <fullName evidence="1">DUF2188 domain-containing protein</fullName>
    </submittedName>
</protein>
<organism evidence="1 2">
    <name type="scientific">Terrilactibacillus tamarindi</name>
    <dbReference type="NCBI Taxonomy" id="2599694"/>
    <lineage>
        <taxon>Bacteria</taxon>
        <taxon>Bacillati</taxon>
        <taxon>Bacillota</taxon>
        <taxon>Bacilli</taxon>
        <taxon>Bacillales</taxon>
        <taxon>Bacillaceae</taxon>
        <taxon>Terrilactibacillus</taxon>
    </lineage>
</organism>
<keyword evidence="2" id="KW-1185">Reference proteome</keyword>
<sequence length="66" mass="7817">MPWTMNNYPNSFKNFDTPVRKKAIEIANAMLDEGYEEARAIPIATSQAKKWYRRANDDEVKEYMKE</sequence>
<evidence type="ECO:0000313" key="2">
    <source>
        <dbReference type="Proteomes" id="UP000440978"/>
    </source>
</evidence>
<evidence type="ECO:0000313" key="1">
    <source>
        <dbReference type="EMBL" id="MTT33073.1"/>
    </source>
</evidence>
<name>A0A6N8CV12_9BACI</name>